<dbReference type="FunCoup" id="A0A6I8MYJ3">
    <property type="interactions" value="238"/>
</dbReference>
<comment type="pathway">
    <text evidence="13 19">Lipid metabolism; leukotriene C4 biosynthesis.</text>
</comment>
<dbReference type="AlphaFoldDB" id="A0A6I8MYJ3"/>
<comment type="subunit">
    <text evidence="17">Homotrimer. Interacts with ALOX5AP and ALOX5.</text>
</comment>
<dbReference type="Proteomes" id="UP000002279">
    <property type="component" value="Chromosome X2"/>
</dbReference>
<comment type="caution">
    <text evidence="19">Lacks conserved residue(s) required for the propagation of feature annotation.</text>
</comment>
<dbReference type="GO" id="GO:0005635">
    <property type="term" value="C:nuclear envelope"/>
    <property type="evidence" value="ECO:0000318"/>
    <property type="project" value="GO_Central"/>
</dbReference>
<dbReference type="Ensembl" id="ENSOANT00000060639.1">
    <property type="protein sequence ID" value="ENSOANP00000033764.1"/>
    <property type="gene ID" value="ENSOANG00000045177.1"/>
</dbReference>
<sequence>MLDQVALLATVTIVGVVLQAYFSLQVIAARRKFKVSPPSTTGPLEFERVFRAQVNCSEYFPIFMAVLWVSGIFFHQGTAAACGLVYLYSRYLYFKGYALSAQGR</sequence>
<evidence type="ECO:0000256" key="15">
    <source>
        <dbReference type="ARBA" id="ARBA00039419"/>
    </source>
</evidence>
<dbReference type="InterPro" id="IPR023352">
    <property type="entry name" value="MAPEG-like_dom_sf"/>
</dbReference>
<dbReference type="InterPro" id="IPR001446">
    <property type="entry name" value="5_LipOase_AP"/>
</dbReference>
<evidence type="ECO:0000256" key="4">
    <source>
        <dbReference type="ARBA" id="ARBA00022679"/>
    </source>
</evidence>
<evidence type="ECO:0000256" key="14">
    <source>
        <dbReference type="ARBA" id="ARBA00039056"/>
    </source>
</evidence>
<dbReference type="GO" id="GO:0005789">
    <property type="term" value="C:endoplasmic reticulum membrane"/>
    <property type="evidence" value="ECO:0007669"/>
    <property type="project" value="UniProtKB-SubCell"/>
</dbReference>
<dbReference type="Gene3D" id="1.20.120.550">
    <property type="entry name" value="Membrane associated eicosanoid/glutathione metabolism-like domain"/>
    <property type="match status" value="1"/>
</dbReference>
<feature type="transmembrane region" description="Helical" evidence="19">
    <location>
        <begin position="6"/>
        <end position="24"/>
    </location>
</feature>
<dbReference type="GO" id="GO:0008289">
    <property type="term" value="F:lipid binding"/>
    <property type="evidence" value="ECO:0007669"/>
    <property type="project" value="Ensembl"/>
</dbReference>
<dbReference type="InParanoid" id="A0A6I8MYJ3"/>
<gene>
    <name evidence="20" type="primary">LTC4S</name>
</gene>
<dbReference type="GO" id="GO:0004602">
    <property type="term" value="F:glutathione peroxidase activity"/>
    <property type="evidence" value="ECO:0000318"/>
    <property type="project" value="GO_Central"/>
</dbReference>
<comment type="catalytic activity">
    <reaction evidence="12 19">
        <text>(13S,14S)-epoxy-(4Z,7Z,9E,11E,16Z,19Z)-docosahexaenoate + glutathione = (13R)-S-glutathionyl-(14S)-hydroxy-(4Z,7Z,9E,11E,16Z,19Z)-docosahexaenoate</text>
        <dbReference type="Rhea" id="RHEA:53508"/>
        <dbReference type="ChEBI" id="CHEBI:57925"/>
        <dbReference type="ChEBI" id="CHEBI:131958"/>
        <dbReference type="ChEBI" id="CHEBI:137407"/>
    </reaction>
    <physiologicalReaction direction="left-to-right" evidence="12 19">
        <dbReference type="Rhea" id="RHEA:53509"/>
    </physiologicalReaction>
</comment>
<comment type="function">
    <text evidence="16 19">Catalyzes the conjugation of leukotriene A4 with reduced glutathione (GSH) to form leukotriene C4 with high specificity. Can also catalyze the transfer of a glutathionyl group from glutathione (GSH) to 13(S),14(S)-epoxy-docosahexaenoic acid to form maresin conjugate in tissue regeneration 1 (MCTR1), a bioactive lipid mediator that possess potent anti-inflammatory and proresolving actions.</text>
</comment>
<evidence type="ECO:0000256" key="1">
    <source>
        <dbReference type="ARBA" id="ARBA00004477"/>
    </source>
</evidence>
<evidence type="ECO:0000256" key="13">
    <source>
        <dbReference type="ARBA" id="ARBA00037884"/>
    </source>
</evidence>
<reference evidence="20 21" key="1">
    <citation type="journal article" date="2008" name="Nature">
        <title>Genome analysis of the platypus reveals unique signatures of evolution.</title>
        <authorList>
            <person name="Warren W.C."/>
            <person name="Hillier L.W."/>
            <person name="Marshall Graves J.A."/>
            <person name="Birney E."/>
            <person name="Ponting C.P."/>
            <person name="Grutzner F."/>
            <person name="Belov K."/>
            <person name="Miller W."/>
            <person name="Clarke L."/>
            <person name="Chinwalla A.T."/>
            <person name="Yang S.P."/>
            <person name="Heger A."/>
            <person name="Locke D.P."/>
            <person name="Miethke P."/>
            <person name="Waters P.D."/>
            <person name="Veyrunes F."/>
            <person name="Fulton L."/>
            <person name="Fulton B."/>
            <person name="Graves T."/>
            <person name="Wallis J."/>
            <person name="Puente X.S."/>
            <person name="Lopez-Otin C."/>
            <person name="Ordonez G.R."/>
            <person name="Eichler E.E."/>
            <person name="Chen L."/>
            <person name="Cheng Z."/>
            <person name="Deakin J.E."/>
            <person name="Alsop A."/>
            <person name="Thompson K."/>
            <person name="Kirby P."/>
            <person name="Papenfuss A.T."/>
            <person name="Wakefield M.J."/>
            <person name="Olender T."/>
            <person name="Lancet D."/>
            <person name="Huttley G.A."/>
            <person name="Smit A.F."/>
            <person name="Pask A."/>
            <person name="Temple-Smith P."/>
            <person name="Batzer M.A."/>
            <person name="Walker J.A."/>
            <person name="Konkel M.K."/>
            <person name="Harris R.S."/>
            <person name="Whittington C.M."/>
            <person name="Wong E.S."/>
            <person name="Gemmell N.J."/>
            <person name="Buschiazzo E."/>
            <person name="Vargas Jentzsch I.M."/>
            <person name="Merkel A."/>
            <person name="Schmitz J."/>
            <person name="Zemann A."/>
            <person name="Churakov G."/>
            <person name="Kriegs J.O."/>
            <person name="Brosius J."/>
            <person name="Murchison E.P."/>
            <person name="Sachidanandam R."/>
            <person name="Smith C."/>
            <person name="Hannon G.J."/>
            <person name="Tsend-Ayush E."/>
            <person name="McMillan D."/>
            <person name="Attenborough R."/>
            <person name="Rens W."/>
            <person name="Ferguson-Smith M."/>
            <person name="Lefevre C.M."/>
            <person name="Sharp J.A."/>
            <person name="Nicholas K.R."/>
            <person name="Ray D.A."/>
            <person name="Kube M."/>
            <person name="Reinhardt R."/>
            <person name="Pringle T.H."/>
            <person name="Taylor J."/>
            <person name="Jones R.C."/>
            <person name="Nixon B."/>
            <person name="Dacheux J.L."/>
            <person name="Niwa H."/>
            <person name="Sekita Y."/>
            <person name="Huang X."/>
            <person name="Stark A."/>
            <person name="Kheradpour P."/>
            <person name="Kellis M."/>
            <person name="Flicek P."/>
            <person name="Chen Y."/>
            <person name="Webber C."/>
            <person name="Hardison R."/>
            <person name="Nelson J."/>
            <person name="Hallsworth-Pepin K."/>
            <person name="Delehaunty K."/>
            <person name="Markovic C."/>
            <person name="Minx P."/>
            <person name="Feng Y."/>
            <person name="Kremitzki C."/>
            <person name="Mitreva M."/>
            <person name="Glasscock J."/>
            <person name="Wylie T."/>
            <person name="Wohldmann P."/>
            <person name="Thiru P."/>
            <person name="Nhan M.N."/>
            <person name="Pohl C.S."/>
            <person name="Smith S.M."/>
            <person name="Hou S."/>
            <person name="Nefedov M."/>
            <person name="de Jong P.J."/>
            <person name="Renfree M.B."/>
            <person name="Mardis E.R."/>
            <person name="Wilson R.K."/>
        </authorList>
    </citation>
    <scope>NUCLEOTIDE SEQUENCE [LARGE SCALE GENOMIC DNA]</scope>
    <source>
        <strain evidence="20 21">Glennie</strain>
    </source>
</reference>
<dbReference type="PROSITE" id="PS01297">
    <property type="entry name" value="FLAP_GST2_LTC4S"/>
    <property type="match status" value="1"/>
</dbReference>
<dbReference type="InterPro" id="IPR050997">
    <property type="entry name" value="MAPEG"/>
</dbReference>
<evidence type="ECO:0000256" key="18">
    <source>
        <dbReference type="ARBA" id="ARBA00049298"/>
    </source>
</evidence>
<evidence type="ECO:0000256" key="12">
    <source>
        <dbReference type="ARBA" id="ARBA00036460"/>
    </source>
</evidence>
<dbReference type="SUPFAM" id="SSF161084">
    <property type="entry name" value="MAPEG domain-like"/>
    <property type="match status" value="1"/>
</dbReference>
<evidence type="ECO:0000313" key="21">
    <source>
        <dbReference type="Proteomes" id="UP000002279"/>
    </source>
</evidence>
<dbReference type="PANTHER" id="PTHR10250:SF4">
    <property type="entry name" value="LEUKOTRIENE C4 SYNTHASE"/>
    <property type="match status" value="1"/>
</dbReference>
<reference evidence="20" key="2">
    <citation type="submission" date="2025-08" db="UniProtKB">
        <authorList>
            <consortium name="Ensembl"/>
        </authorList>
    </citation>
    <scope>IDENTIFICATION</scope>
    <source>
        <strain evidence="20">Glennie</strain>
    </source>
</reference>
<evidence type="ECO:0000256" key="7">
    <source>
        <dbReference type="ARBA" id="ARBA00022824"/>
    </source>
</evidence>
<keyword evidence="8 19" id="KW-1133">Transmembrane helix</keyword>
<organism evidence="20 21">
    <name type="scientific">Ornithorhynchus anatinus</name>
    <name type="common">Duckbill platypus</name>
    <dbReference type="NCBI Taxonomy" id="9258"/>
    <lineage>
        <taxon>Eukaryota</taxon>
        <taxon>Metazoa</taxon>
        <taxon>Chordata</taxon>
        <taxon>Craniata</taxon>
        <taxon>Vertebrata</taxon>
        <taxon>Euteleostomi</taxon>
        <taxon>Mammalia</taxon>
        <taxon>Monotremata</taxon>
        <taxon>Ornithorhynchidae</taxon>
        <taxon>Ornithorhynchus</taxon>
    </lineage>
</organism>
<dbReference type="GO" id="GO:0005640">
    <property type="term" value="C:nuclear outer membrane"/>
    <property type="evidence" value="ECO:0007669"/>
    <property type="project" value="UniProtKB-SubCell"/>
</dbReference>
<keyword evidence="21" id="KW-1185">Reference proteome</keyword>
<dbReference type="Pfam" id="PF01124">
    <property type="entry name" value="MAPEG"/>
    <property type="match status" value="1"/>
</dbReference>
<keyword evidence="10 19" id="KW-0456">Lyase</keyword>
<evidence type="ECO:0000256" key="2">
    <source>
        <dbReference type="ARBA" id="ARBA00010459"/>
    </source>
</evidence>
<dbReference type="GO" id="GO:0004364">
    <property type="term" value="F:glutathione transferase activity"/>
    <property type="evidence" value="ECO:0000318"/>
    <property type="project" value="GO_Central"/>
</dbReference>
<name>A0A6I8MYJ3_ORNAN</name>
<evidence type="ECO:0000256" key="19">
    <source>
        <dbReference type="RuleBase" id="RU369123"/>
    </source>
</evidence>
<comment type="similarity">
    <text evidence="2 19">Belongs to the MAPEG family.</text>
</comment>
<keyword evidence="5 19" id="KW-0812">Transmembrane</keyword>
<dbReference type="GO" id="GO:0019370">
    <property type="term" value="P:leukotriene biosynthetic process"/>
    <property type="evidence" value="ECO:0000318"/>
    <property type="project" value="GO_Central"/>
</dbReference>
<dbReference type="EC" id="4.4.1.20" evidence="14 19"/>
<evidence type="ECO:0000313" key="20">
    <source>
        <dbReference type="Ensembl" id="ENSOANP00000033764.1"/>
    </source>
</evidence>
<dbReference type="GO" id="GO:0042759">
    <property type="term" value="P:long-chain fatty acid biosynthetic process"/>
    <property type="evidence" value="ECO:0007669"/>
    <property type="project" value="UniProtKB-UniRule"/>
</dbReference>
<dbReference type="OMA" id="AYFSMQV"/>
<feature type="transmembrane region" description="Helical" evidence="19">
    <location>
        <begin position="59"/>
        <end position="88"/>
    </location>
</feature>
<dbReference type="GO" id="GO:0004464">
    <property type="term" value="F:leukotriene-C4 synthase activity"/>
    <property type="evidence" value="ECO:0000318"/>
    <property type="project" value="GO_Central"/>
</dbReference>
<dbReference type="InterPro" id="IPR001129">
    <property type="entry name" value="Membr-assoc_MAPEG"/>
</dbReference>
<reference evidence="20" key="3">
    <citation type="submission" date="2025-09" db="UniProtKB">
        <authorList>
            <consortium name="Ensembl"/>
        </authorList>
    </citation>
    <scope>IDENTIFICATION</scope>
    <source>
        <strain evidence="20">Glennie</strain>
    </source>
</reference>
<evidence type="ECO:0000256" key="6">
    <source>
        <dbReference type="ARBA" id="ARBA00022751"/>
    </source>
</evidence>
<evidence type="ECO:0000256" key="16">
    <source>
        <dbReference type="ARBA" id="ARBA00045217"/>
    </source>
</evidence>
<keyword evidence="9 19" id="KW-0472">Membrane</keyword>
<evidence type="ECO:0000256" key="9">
    <source>
        <dbReference type="ARBA" id="ARBA00023136"/>
    </source>
</evidence>
<evidence type="ECO:0000256" key="5">
    <source>
        <dbReference type="ARBA" id="ARBA00022692"/>
    </source>
</evidence>
<dbReference type="PANTHER" id="PTHR10250">
    <property type="entry name" value="MICROSOMAL GLUTATHIONE S-TRANSFERASE"/>
    <property type="match status" value="1"/>
</dbReference>
<evidence type="ECO:0000256" key="17">
    <source>
        <dbReference type="ARBA" id="ARBA00046493"/>
    </source>
</evidence>
<dbReference type="FunFam" id="1.20.120.550:FF:000003">
    <property type="entry name" value="Leukotriene C4 synthase"/>
    <property type="match status" value="1"/>
</dbReference>
<dbReference type="GO" id="GO:0008047">
    <property type="term" value="F:enzyme activator activity"/>
    <property type="evidence" value="ECO:0007669"/>
    <property type="project" value="UniProtKB-UniRule"/>
</dbReference>
<comment type="subcellular location">
    <subcellularLocation>
        <location evidence="1 19">Endoplasmic reticulum membrane</location>
        <topology evidence="1 19">Multi-pass membrane protein</topology>
    </subcellularLocation>
    <subcellularLocation>
        <location evidence="19">Nucleus outer membrane</location>
        <topology evidence="19">Multi-pass membrane protein</topology>
    </subcellularLocation>
    <subcellularLocation>
        <location evidence="19">Nucleus membrane</location>
        <topology evidence="19">Multi-pass membrane protein</topology>
    </subcellularLocation>
</comment>
<evidence type="ECO:0000256" key="11">
    <source>
        <dbReference type="ARBA" id="ARBA00023242"/>
    </source>
</evidence>
<dbReference type="Bgee" id="ENSOANG00000045177">
    <property type="expression patterns" value="Expressed in endometrium and 4 other cell types or tissues"/>
</dbReference>
<keyword evidence="4 19" id="KW-0808">Transferase</keyword>
<evidence type="ECO:0000256" key="8">
    <source>
        <dbReference type="ARBA" id="ARBA00022989"/>
    </source>
</evidence>
<proteinExistence type="inferred from homology"/>
<evidence type="ECO:0000256" key="10">
    <source>
        <dbReference type="ARBA" id="ARBA00023239"/>
    </source>
</evidence>
<protein>
    <recommendedName>
        <fullName evidence="15 19">Leukotriene C4 synthase</fullName>
        <ecNumber evidence="19">2.5.1.-</ecNumber>
        <ecNumber evidence="14 19">4.4.1.20</ecNumber>
    </recommendedName>
    <alternativeName>
        <fullName evidence="19">Leukotriene-C(4) synthase</fullName>
    </alternativeName>
</protein>
<keyword evidence="11" id="KW-0539">Nucleus</keyword>
<evidence type="ECO:0000256" key="3">
    <source>
        <dbReference type="ARBA" id="ARBA00022553"/>
    </source>
</evidence>
<accession>A0A6I8MYJ3</accession>
<keyword evidence="6 19" id="KW-0434">Leukotriene biosynthesis</keyword>
<dbReference type="InterPro" id="IPR018295">
    <property type="entry name" value="FLAP/GST2/LTC4S_CS"/>
</dbReference>
<dbReference type="GO" id="GO:0042802">
    <property type="term" value="F:identical protein binding"/>
    <property type="evidence" value="ECO:0007669"/>
    <property type="project" value="Ensembl"/>
</dbReference>
<dbReference type="EC" id="2.5.1.-" evidence="19"/>
<keyword evidence="7 19" id="KW-0256">Endoplasmic reticulum</keyword>
<comment type="catalytic activity">
    <reaction evidence="18 19">
        <text>leukotriene C4 = leukotriene A4 + glutathione</text>
        <dbReference type="Rhea" id="RHEA:17617"/>
        <dbReference type="ChEBI" id="CHEBI:57463"/>
        <dbReference type="ChEBI" id="CHEBI:57925"/>
        <dbReference type="ChEBI" id="CHEBI:57973"/>
        <dbReference type="EC" id="4.4.1.20"/>
    </reaction>
    <physiologicalReaction direction="right-to-left" evidence="18 19">
        <dbReference type="Rhea" id="RHEA:17619"/>
    </physiologicalReaction>
</comment>
<dbReference type="GeneTree" id="ENSGT00940000160738"/>
<comment type="PTM">
    <text evidence="19">Phosphorylation by RPS6KB1 inhibits the leukotriene-C4 synthase activity.</text>
</comment>
<dbReference type="PRINTS" id="PR00488">
    <property type="entry name" value="5LPOXGNASEAP"/>
</dbReference>
<dbReference type="GO" id="GO:0005783">
    <property type="term" value="C:endoplasmic reticulum"/>
    <property type="evidence" value="ECO:0000318"/>
    <property type="project" value="GO_Central"/>
</dbReference>
<keyword evidence="3 19" id="KW-0597">Phosphoprotein</keyword>